<evidence type="ECO:0000256" key="18">
    <source>
        <dbReference type="ARBA" id="ARBA00023136"/>
    </source>
</evidence>
<keyword evidence="34" id="KW-1185">Reference proteome</keyword>
<keyword evidence="20" id="KW-0325">Glycoprotein</keyword>
<organism evidence="33 34">
    <name type="scientific">Erpetoichthys calabaricus</name>
    <name type="common">Rope fish</name>
    <name type="synonym">Calamoichthys calabaricus</name>
    <dbReference type="NCBI Taxonomy" id="27687"/>
    <lineage>
        <taxon>Eukaryota</taxon>
        <taxon>Metazoa</taxon>
        <taxon>Chordata</taxon>
        <taxon>Craniata</taxon>
        <taxon>Vertebrata</taxon>
        <taxon>Euteleostomi</taxon>
        <taxon>Actinopterygii</taxon>
        <taxon>Polypteriformes</taxon>
        <taxon>Polypteridae</taxon>
        <taxon>Erpetoichthys</taxon>
    </lineage>
</organism>
<evidence type="ECO:0000256" key="15">
    <source>
        <dbReference type="ARBA" id="ARBA00022968"/>
    </source>
</evidence>
<evidence type="ECO:0000259" key="31">
    <source>
        <dbReference type="Pfam" id="PF01431"/>
    </source>
</evidence>
<dbReference type="AlphaFoldDB" id="A0A8C4S2I7"/>
<keyword evidence="14" id="KW-0862">Zinc</keyword>
<keyword evidence="10 30" id="KW-0812">Transmembrane</keyword>
<evidence type="ECO:0000256" key="20">
    <source>
        <dbReference type="ARBA" id="ARBA00023180"/>
    </source>
</evidence>
<comment type="cofactor">
    <cofactor evidence="2">
        <name>Zn(2+)</name>
        <dbReference type="ChEBI" id="CHEBI:29105"/>
    </cofactor>
</comment>
<reference evidence="33" key="2">
    <citation type="submission" date="2025-08" db="UniProtKB">
        <authorList>
            <consortium name="Ensembl"/>
        </authorList>
    </citation>
    <scope>IDENTIFICATION</scope>
</reference>
<comment type="subcellular location">
    <subcellularLocation>
        <location evidence="3">Cell membrane</location>
        <topology evidence="3">Single-pass type II membrane protein</topology>
    </subcellularLocation>
</comment>
<keyword evidence="21" id="KW-0449">Lipoprotein</keyword>
<comment type="catalytic activity">
    <reaction evidence="28">
        <text>neurotensin + H2O = neurotensin(1-11) + L-isoleucyl-L-leucine</text>
        <dbReference type="Rhea" id="RHEA:71475"/>
        <dbReference type="ChEBI" id="CHEBI:15377"/>
        <dbReference type="ChEBI" id="CHEBI:147362"/>
        <dbReference type="ChEBI" id="CHEBI:190704"/>
        <dbReference type="ChEBI" id="CHEBI:190706"/>
    </reaction>
    <physiologicalReaction direction="left-to-right" evidence="28">
        <dbReference type="Rhea" id="RHEA:71476"/>
    </physiologicalReaction>
</comment>
<feature type="domain" description="Peptidase M13 N-terminal" evidence="32">
    <location>
        <begin position="80"/>
        <end position="484"/>
    </location>
</feature>
<keyword evidence="15" id="KW-0735">Signal-anchor</keyword>
<dbReference type="InterPro" id="IPR024079">
    <property type="entry name" value="MetalloPept_cat_dom_sf"/>
</dbReference>
<evidence type="ECO:0000256" key="1">
    <source>
        <dbReference type="ARBA" id="ARBA00000716"/>
    </source>
</evidence>
<evidence type="ECO:0000259" key="32">
    <source>
        <dbReference type="Pfam" id="PF05649"/>
    </source>
</evidence>
<dbReference type="GO" id="GO:0005886">
    <property type="term" value="C:plasma membrane"/>
    <property type="evidence" value="ECO:0007669"/>
    <property type="project" value="UniProtKB-SubCell"/>
</dbReference>
<comment type="catalytic activity">
    <reaction evidence="26">
        <text>neurotensin + H2O = neurotensin(1-10) + L-tyrosyl-L-isoleucyl-L-leucine</text>
        <dbReference type="Rhea" id="RHEA:71479"/>
        <dbReference type="ChEBI" id="CHEBI:15377"/>
        <dbReference type="ChEBI" id="CHEBI:147362"/>
        <dbReference type="ChEBI" id="CHEBI:190705"/>
        <dbReference type="ChEBI" id="CHEBI:190707"/>
    </reaction>
    <physiologicalReaction direction="left-to-right" evidence="26">
        <dbReference type="Rhea" id="RHEA:71480"/>
    </physiologicalReaction>
</comment>
<evidence type="ECO:0000256" key="9">
    <source>
        <dbReference type="ARBA" id="ARBA00022670"/>
    </source>
</evidence>
<evidence type="ECO:0000256" key="8">
    <source>
        <dbReference type="ARBA" id="ARBA00022553"/>
    </source>
</evidence>
<evidence type="ECO:0000256" key="23">
    <source>
        <dbReference type="ARBA" id="ARBA00031362"/>
    </source>
</evidence>
<dbReference type="Gene3D" id="1.10.1380.10">
    <property type="entry name" value="Neutral endopeptidase , domain2"/>
    <property type="match status" value="1"/>
</dbReference>
<gene>
    <name evidence="33" type="primary">MME</name>
</gene>
<accession>A0A8C4S2I7</accession>
<dbReference type="PANTHER" id="PTHR11733:SF114">
    <property type="entry name" value="NEPRILYSIN"/>
    <property type="match status" value="1"/>
</dbReference>
<evidence type="ECO:0000256" key="6">
    <source>
        <dbReference type="ARBA" id="ARBA00022077"/>
    </source>
</evidence>
<evidence type="ECO:0000256" key="30">
    <source>
        <dbReference type="SAM" id="Phobius"/>
    </source>
</evidence>
<evidence type="ECO:0000256" key="7">
    <source>
        <dbReference type="ARBA" id="ARBA00022475"/>
    </source>
</evidence>
<keyword evidence="17" id="KW-0482">Metalloprotease</keyword>
<evidence type="ECO:0000256" key="28">
    <source>
        <dbReference type="ARBA" id="ARBA00049273"/>
    </source>
</evidence>
<evidence type="ECO:0000256" key="5">
    <source>
        <dbReference type="ARBA" id="ARBA00012521"/>
    </source>
</evidence>
<evidence type="ECO:0000256" key="16">
    <source>
        <dbReference type="ARBA" id="ARBA00022989"/>
    </source>
</evidence>
<dbReference type="InterPro" id="IPR018497">
    <property type="entry name" value="Peptidase_M13_C"/>
</dbReference>
<evidence type="ECO:0000256" key="27">
    <source>
        <dbReference type="ARBA" id="ARBA00048093"/>
    </source>
</evidence>
<keyword evidence="11" id="KW-0519">Myristate</keyword>
<keyword evidence="9" id="KW-0645">Protease</keyword>
<dbReference type="Ensembl" id="ENSECRT00000010919.1">
    <property type="protein sequence ID" value="ENSECRP00000010742.1"/>
    <property type="gene ID" value="ENSECRG00000007142.1"/>
</dbReference>
<dbReference type="GO" id="GO:0046872">
    <property type="term" value="F:metal ion binding"/>
    <property type="evidence" value="ECO:0007669"/>
    <property type="project" value="UniProtKB-KW"/>
</dbReference>
<keyword evidence="8" id="KW-0597">Phosphoprotein</keyword>
<dbReference type="SUPFAM" id="SSF55486">
    <property type="entry name" value="Metalloproteases ('zincins'), catalytic domain"/>
    <property type="match status" value="1"/>
</dbReference>
<comment type="catalytic activity">
    <reaction evidence="1">
        <text>Preferential cleavage of polypeptides between hydrophobic residues, particularly with Phe or Tyr at P1'.</text>
        <dbReference type="EC" id="3.4.24.11"/>
    </reaction>
</comment>
<evidence type="ECO:0000313" key="34">
    <source>
        <dbReference type="Proteomes" id="UP000694620"/>
    </source>
</evidence>
<evidence type="ECO:0000256" key="29">
    <source>
        <dbReference type="ARBA" id="ARBA00049470"/>
    </source>
</evidence>
<evidence type="ECO:0000256" key="4">
    <source>
        <dbReference type="ARBA" id="ARBA00007357"/>
    </source>
</evidence>
<dbReference type="InterPro" id="IPR042089">
    <property type="entry name" value="Peptidase_M13_dom_2"/>
</dbReference>
<evidence type="ECO:0000256" key="10">
    <source>
        <dbReference type="ARBA" id="ARBA00022692"/>
    </source>
</evidence>
<dbReference type="EC" id="3.4.24.11" evidence="5"/>
<evidence type="ECO:0000256" key="21">
    <source>
        <dbReference type="ARBA" id="ARBA00023288"/>
    </source>
</evidence>
<evidence type="ECO:0000256" key="22">
    <source>
        <dbReference type="ARBA" id="ARBA00031127"/>
    </source>
</evidence>
<evidence type="ECO:0000256" key="13">
    <source>
        <dbReference type="ARBA" id="ARBA00022801"/>
    </source>
</evidence>
<dbReference type="InterPro" id="IPR000718">
    <property type="entry name" value="Peptidase_M13"/>
</dbReference>
<dbReference type="GeneTree" id="ENSGT00940000156745"/>
<sequence>MGKSESQMDITDNNAPKSKKKLRWTSLEIGLSTLVVLLFIVVIALIVLYVTNTGDGICKTADCTQSAARIIENMDTSAEPCQNFYQYACGGWLKKNIIPETSSRYSTFDILRDELEAVLKDVLEKPATADIEALKKAKMLYKSCINETTIEKRGGSPLLELLPKVYEWPVAIDNWDNTYGPKWTLEDAISTLNSKYGKQVLVNFFVGIDDKDSNAHIIHFDQPSLGLSSRDYYECTGIYEEACNGYVQFMTDVAILIRKERNLTVDEKMIENELKSVMELEKLIANATSKPEDRNDPMLLYNKMELSAMENNFTLIVNSTEFHWTSFTEKIMNTVNISVTPQENVIVYAPDYLRKLKPVLANTEKRTIQNYLVWRGIMDLVNSLSRNYKDTRKAFRKALYGTTSETAVWRQCANYVNGNLENAVGRLYVEEAFAGESKTMVEEMISQIREVFIQTLDDLKWMDQETKIKAEDKAKAIKEKIGYPDNIKDDAKLDKEYKDLNYNVETYFENILQNLEFGQKKRLRKLRESVDKEEWITGAAVVNAFYSSSRNQIVFPAGILQPPFFGKGQSKSLNFGGIGMVIGHEITHGFDDNGRNFDKNGDLTDWWSQKSAENFKDLSQCMVNQYGNFTWDLAGGQHLNGINTLGENIADNGGIRQSYQAYQKYIKKHGKEELLPGIELNHKQLFFLNFAQVWCGTYRPEYAVNSIKTDVHSPGKFRVLGSLQNFPEFAEAFSCKKNDKMVPEKKCRVW</sequence>
<dbReference type="PANTHER" id="PTHR11733">
    <property type="entry name" value="ZINC METALLOPROTEASE FAMILY M13 NEPRILYSIN-RELATED"/>
    <property type="match status" value="1"/>
</dbReference>
<feature type="transmembrane region" description="Helical" evidence="30">
    <location>
        <begin position="29"/>
        <end position="50"/>
    </location>
</feature>
<dbReference type="PRINTS" id="PR00786">
    <property type="entry name" value="NEPRILYSIN"/>
</dbReference>
<evidence type="ECO:0000256" key="24">
    <source>
        <dbReference type="ARBA" id="ARBA00031486"/>
    </source>
</evidence>
<reference evidence="33" key="1">
    <citation type="submission" date="2021-06" db="EMBL/GenBank/DDBJ databases">
        <authorList>
            <consortium name="Wellcome Sanger Institute Data Sharing"/>
        </authorList>
    </citation>
    <scope>NUCLEOTIDE SEQUENCE [LARGE SCALE GENOMIC DNA]</scope>
</reference>
<evidence type="ECO:0000256" key="17">
    <source>
        <dbReference type="ARBA" id="ARBA00023049"/>
    </source>
</evidence>
<evidence type="ECO:0000256" key="19">
    <source>
        <dbReference type="ARBA" id="ARBA00023157"/>
    </source>
</evidence>
<comment type="catalytic activity">
    <reaction evidence="27">
        <text>substance P + H2O = substance P(1-7) + L-Phe-Gly-L-Leu-L-Met-NH2</text>
        <dbReference type="Rhea" id="RHEA:71467"/>
        <dbReference type="ChEBI" id="CHEBI:15377"/>
        <dbReference type="ChEBI" id="CHEBI:190692"/>
        <dbReference type="ChEBI" id="CHEBI:190695"/>
        <dbReference type="ChEBI" id="CHEBI:190698"/>
    </reaction>
    <physiologicalReaction direction="left-to-right" evidence="27">
        <dbReference type="Rhea" id="RHEA:71468"/>
    </physiologicalReaction>
</comment>
<keyword evidence="13" id="KW-0378">Hydrolase</keyword>
<reference evidence="33" key="3">
    <citation type="submission" date="2025-09" db="UniProtKB">
        <authorList>
            <consortium name="Ensembl"/>
        </authorList>
    </citation>
    <scope>IDENTIFICATION</scope>
</reference>
<evidence type="ECO:0000313" key="33">
    <source>
        <dbReference type="Ensembl" id="ENSECRP00000010742.1"/>
    </source>
</evidence>
<evidence type="ECO:0000256" key="25">
    <source>
        <dbReference type="ARBA" id="ARBA00032584"/>
    </source>
</evidence>
<evidence type="ECO:0000256" key="3">
    <source>
        <dbReference type="ARBA" id="ARBA00004401"/>
    </source>
</evidence>
<evidence type="ECO:0000256" key="26">
    <source>
        <dbReference type="ARBA" id="ARBA00047638"/>
    </source>
</evidence>
<dbReference type="GlyCosmos" id="A0A8C4S2I7">
    <property type="glycosylation" value="3 sites, No reported glycans"/>
</dbReference>
<evidence type="ECO:0000256" key="12">
    <source>
        <dbReference type="ARBA" id="ARBA00022723"/>
    </source>
</evidence>
<protein>
    <recommendedName>
        <fullName evidence="6">Neprilysin</fullName>
        <ecNumber evidence="5">3.4.24.11</ecNumber>
    </recommendedName>
    <alternativeName>
        <fullName evidence="25">Atriopeptidase</fullName>
    </alternativeName>
    <alternativeName>
        <fullName evidence="23">Enkephalinase</fullName>
    </alternativeName>
    <alternativeName>
        <fullName evidence="22">Neutral endopeptidase 24.11</fullName>
    </alternativeName>
    <alternativeName>
        <fullName evidence="24">Skin fibroblast elastase</fullName>
    </alternativeName>
</protein>
<keyword evidence="16 30" id="KW-1133">Transmembrane helix</keyword>
<evidence type="ECO:0000256" key="11">
    <source>
        <dbReference type="ARBA" id="ARBA00022707"/>
    </source>
</evidence>
<keyword evidence="18 30" id="KW-0472">Membrane</keyword>
<comment type="similarity">
    <text evidence="4">Belongs to the peptidase M13 family.</text>
</comment>
<dbReference type="GO" id="GO:0016485">
    <property type="term" value="P:protein processing"/>
    <property type="evidence" value="ECO:0007669"/>
    <property type="project" value="TreeGrafter"/>
</dbReference>
<dbReference type="Pfam" id="PF05649">
    <property type="entry name" value="Peptidase_M13_N"/>
    <property type="match status" value="1"/>
</dbReference>
<name>A0A8C4S2I7_ERPCA</name>
<dbReference type="Proteomes" id="UP000694620">
    <property type="component" value="Chromosome 2"/>
</dbReference>
<proteinExistence type="inferred from homology"/>
<dbReference type="CDD" id="cd08662">
    <property type="entry name" value="M13"/>
    <property type="match status" value="1"/>
</dbReference>
<dbReference type="Gene3D" id="3.40.390.10">
    <property type="entry name" value="Collagenase (Catalytic Domain)"/>
    <property type="match status" value="1"/>
</dbReference>
<feature type="domain" description="Peptidase M13 C-terminal" evidence="31">
    <location>
        <begin position="543"/>
        <end position="749"/>
    </location>
</feature>
<dbReference type="GO" id="GO:0004222">
    <property type="term" value="F:metalloendopeptidase activity"/>
    <property type="evidence" value="ECO:0007669"/>
    <property type="project" value="UniProtKB-EC"/>
</dbReference>
<evidence type="ECO:0000256" key="14">
    <source>
        <dbReference type="ARBA" id="ARBA00022833"/>
    </source>
</evidence>
<dbReference type="Pfam" id="PF01431">
    <property type="entry name" value="Peptidase_M13"/>
    <property type="match status" value="1"/>
</dbReference>
<evidence type="ECO:0000256" key="2">
    <source>
        <dbReference type="ARBA" id="ARBA00001947"/>
    </source>
</evidence>
<dbReference type="GO" id="GO:0097242">
    <property type="term" value="P:amyloid-beta clearance"/>
    <property type="evidence" value="ECO:0007669"/>
    <property type="project" value="TreeGrafter"/>
</dbReference>
<comment type="catalytic activity">
    <reaction evidence="29">
        <text>substance P + H2O = substance P(1-9) + L-Leu-L-Met-NH2</text>
        <dbReference type="Rhea" id="RHEA:71459"/>
        <dbReference type="ChEBI" id="CHEBI:15377"/>
        <dbReference type="ChEBI" id="CHEBI:190692"/>
        <dbReference type="ChEBI" id="CHEBI:190693"/>
        <dbReference type="ChEBI" id="CHEBI:190700"/>
    </reaction>
    <physiologicalReaction direction="left-to-right" evidence="29">
        <dbReference type="Rhea" id="RHEA:71460"/>
    </physiologicalReaction>
</comment>
<keyword evidence="12" id="KW-0479">Metal-binding</keyword>
<keyword evidence="7" id="KW-1003">Cell membrane</keyword>
<dbReference type="InterPro" id="IPR008753">
    <property type="entry name" value="Peptidase_M13_N"/>
</dbReference>
<keyword evidence="19" id="KW-1015">Disulfide bond</keyword>
<dbReference type="PROSITE" id="PS51885">
    <property type="entry name" value="NEPRILYSIN"/>
    <property type="match status" value="1"/>
</dbReference>